<evidence type="ECO:0000313" key="2">
    <source>
        <dbReference type="EMBL" id="MFG6439403.1"/>
    </source>
</evidence>
<feature type="compositionally biased region" description="Polar residues" evidence="1">
    <location>
        <begin position="103"/>
        <end position="114"/>
    </location>
</feature>
<gene>
    <name evidence="2" type="ORF">ACG0Z3_01810</name>
</gene>
<dbReference type="EMBL" id="JBIGHW010000001">
    <property type="protein sequence ID" value="MFG6439403.1"/>
    <property type="molecule type" value="Genomic_DNA"/>
</dbReference>
<feature type="region of interest" description="Disordered" evidence="1">
    <location>
        <begin position="91"/>
        <end position="134"/>
    </location>
</feature>
<proteinExistence type="predicted"/>
<evidence type="ECO:0008006" key="4">
    <source>
        <dbReference type="Google" id="ProtNLM"/>
    </source>
</evidence>
<evidence type="ECO:0000313" key="3">
    <source>
        <dbReference type="Proteomes" id="UP001606301"/>
    </source>
</evidence>
<name>A0ABW7FCF0_9BURK</name>
<dbReference type="Proteomes" id="UP001606301">
    <property type="component" value="Unassembled WGS sequence"/>
</dbReference>
<reference evidence="2 3" key="1">
    <citation type="submission" date="2024-08" db="EMBL/GenBank/DDBJ databases">
        <authorList>
            <person name="Lu H."/>
        </authorList>
    </citation>
    <scope>NUCLEOTIDE SEQUENCE [LARGE SCALE GENOMIC DNA]</scope>
    <source>
        <strain evidence="2 3">LKC17W</strain>
    </source>
</reference>
<sequence>MGPICFLAKPAKLHCCSSGAKKRNSSHITGFAAALAEHCGPRLAIARSELEMRSSKGWIALSLSLGLLAGGMPAQASEVVKLARLVVSGKRAATEPVRAAQPEQRTTPGNNQMQSSSGGGEDPGTAPAPARGMS</sequence>
<dbReference type="RefSeq" id="WP_394394762.1">
    <property type="nucleotide sequence ID" value="NZ_JBIGHW010000001.1"/>
</dbReference>
<protein>
    <recommendedName>
        <fullName evidence="4">ESPR domain-containing protein</fullName>
    </recommendedName>
</protein>
<evidence type="ECO:0000256" key="1">
    <source>
        <dbReference type="SAM" id="MobiDB-lite"/>
    </source>
</evidence>
<keyword evidence="3" id="KW-1185">Reference proteome</keyword>
<organism evidence="2 3">
    <name type="scientific">Pelomonas margarita</name>
    <dbReference type="NCBI Taxonomy" id="3299031"/>
    <lineage>
        <taxon>Bacteria</taxon>
        <taxon>Pseudomonadati</taxon>
        <taxon>Pseudomonadota</taxon>
        <taxon>Betaproteobacteria</taxon>
        <taxon>Burkholderiales</taxon>
        <taxon>Sphaerotilaceae</taxon>
        <taxon>Roseateles</taxon>
    </lineage>
</organism>
<comment type="caution">
    <text evidence="2">The sequence shown here is derived from an EMBL/GenBank/DDBJ whole genome shotgun (WGS) entry which is preliminary data.</text>
</comment>
<accession>A0ABW7FCF0</accession>